<feature type="region of interest" description="Disordered" evidence="1">
    <location>
        <begin position="1"/>
        <end position="43"/>
    </location>
</feature>
<reference evidence="2" key="5">
    <citation type="journal article" date="2021" name="G3 (Bethesda)">
        <title>Aegilops tauschii genome assembly Aet v5.0 features greater sequence contiguity and improved annotation.</title>
        <authorList>
            <person name="Wang L."/>
            <person name="Zhu T."/>
            <person name="Rodriguez J.C."/>
            <person name="Deal K.R."/>
            <person name="Dubcovsky J."/>
            <person name="McGuire P.E."/>
            <person name="Lux T."/>
            <person name="Spannagl M."/>
            <person name="Mayer K.F.X."/>
            <person name="Baldrich P."/>
            <person name="Meyers B.C."/>
            <person name="Huo N."/>
            <person name="Gu Y.Q."/>
            <person name="Zhou H."/>
            <person name="Devos K.M."/>
            <person name="Bennetzen J.L."/>
            <person name="Unver T."/>
            <person name="Budak H."/>
            <person name="Gulick P.J."/>
            <person name="Galiba G."/>
            <person name="Kalapos B."/>
            <person name="Nelson D.R."/>
            <person name="Li P."/>
            <person name="You F.M."/>
            <person name="Luo M.C."/>
            <person name="Dvorak J."/>
        </authorList>
    </citation>
    <scope>NUCLEOTIDE SEQUENCE [LARGE SCALE GENOMIC DNA]</scope>
    <source>
        <strain evidence="2">cv. AL8/78</strain>
    </source>
</reference>
<evidence type="ECO:0000313" key="2">
    <source>
        <dbReference type="EnsemblPlants" id="AET5Gv20537700.2"/>
    </source>
</evidence>
<sequence>SKVGRWWKFSPINNPSRADGAQQHHPSRSALAGDGHPDGGRDGWREIWWPNAWMVARGCSSGDSPSTSSDGGAGAGAEVHGDDPQSMPTTATLTVRGGVHIRLTKLFPAMVYPRSRVCWISAFSSGVRLDDDGRGQGSGDMHLCMSPCDLRPKFKFKHCEKI</sequence>
<proteinExistence type="predicted"/>
<protein>
    <submittedName>
        <fullName evidence="2">Uncharacterized protein</fullName>
    </submittedName>
</protein>
<name>A0A453KWL9_AEGTS</name>
<reference evidence="3" key="2">
    <citation type="journal article" date="2017" name="Nat. Plants">
        <title>The Aegilops tauschii genome reveals multiple impacts of transposons.</title>
        <authorList>
            <person name="Zhao G."/>
            <person name="Zou C."/>
            <person name="Li K."/>
            <person name="Wang K."/>
            <person name="Li T."/>
            <person name="Gao L."/>
            <person name="Zhang X."/>
            <person name="Wang H."/>
            <person name="Yang Z."/>
            <person name="Liu X."/>
            <person name="Jiang W."/>
            <person name="Mao L."/>
            <person name="Kong X."/>
            <person name="Jiao Y."/>
            <person name="Jia J."/>
        </authorList>
    </citation>
    <scope>NUCLEOTIDE SEQUENCE [LARGE SCALE GENOMIC DNA]</scope>
    <source>
        <strain evidence="3">cv. AL8/78</strain>
    </source>
</reference>
<evidence type="ECO:0000256" key="1">
    <source>
        <dbReference type="SAM" id="MobiDB-lite"/>
    </source>
</evidence>
<dbReference type="EnsemblPlants" id="AET5Gv20537700.2">
    <property type="protein sequence ID" value="AET5Gv20537700.2"/>
    <property type="gene ID" value="AET5Gv20537700"/>
</dbReference>
<dbReference type="Gramene" id="AET5Gv20537700.2">
    <property type="protein sequence ID" value="AET5Gv20537700.2"/>
    <property type="gene ID" value="AET5Gv20537700"/>
</dbReference>
<dbReference type="AlphaFoldDB" id="A0A453KWL9"/>
<reference evidence="2" key="4">
    <citation type="submission" date="2019-03" db="UniProtKB">
        <authorList>
            <consortium name="EnsemblPlants"/>
        </authorList>
    </citation>
    <scope>IDENTIFICATION</scope>
</reference>
<keyword evidence="3" id="KW-1185">Reference proteome</keyword>
<evidence type="ECO:0000313" key="3">
    <source>
        <dbReference type="Proteomes" id="UP000015105"/>
    </source>
</evidence>
<accession>A0A453KWL9</accession>
<feature type="compositionally biased region" description="Low complexity" evidence="1">
    <location>
        <begin position="59"/>
        <end position="70"/>
    </location>
</feature>
<dbReference type="Proteomes" id="UP000015105">
    <property type="component" value="Chromosome 5D"/>
</dbReference>
<feature type="region of interest" description="Disordered" evidence="1">
    <location>
        <begin position="59"/>
        <end position="89"/>
    </location>
</feature>
<reference evidence="3" key="1">
    <citation type="journal article" date="2014" name="Science">
        <title>Ancient hybridizations among the ancestral genomes of bread wheat.</title>
        <authorList>
            <consortium name="International Wheat Genome Sequencing Consortium,"/>
            <person name="Marcussen T."/>
            <person name="Sandve S.R."/>
            <person name="Heier L."/>
            <person name="Spannagl M."/>
            <person name="Pfeifer M."/>
            <person name="Jakobsen K.S."/>
            <person name="Wulff B.B."/>
            <person name="Steuernagel B."/>
            <person name="Mayer K.F."/>
            <person name="Olsen O.A."/>
        </authorList>
    </citation>
    <scope>NUCLEOTIDE SEQUENCE [LARGE SCALE GENOMIC DNA]</scope>
    <source>
        <strain evidence="3">cv. AL8/78</strain>
    </source>
</reference>
<organism evidence="2 3">
    <name type="scientific">Aegilops tauschii subsp. strangulata</name>
    <name type="common">Goatgrass</name>
    <dbReference type="NCBI Taxonomy" id="200361"/>
    <lineage>
        <taxon>Eukaryota</taxon>
        <taxon>Viridiplantae</taxon>
        <taxon>Streptophyta</taxon>
        <taxon>Embryophyta</taxon>
        <taxon>Tracheophyta</taxon>
        <taxon>Spermatophyta</taxon>
        <taxon>Magnoliopsida</taxon>
        <taxon>Liliopsida</taxon>
        <taxon>Poales</taxon>
        <taxon>Poaceae</taxon>
        <taxon>BOP clade</taxon>
        <taxon>Pooideae</taxon>
        <taxon>Triticodae</taxon>
        <taxon>Triticeae</taxon>
        <taxon>Triticinae</taxon>
        <taxon>Aegilops</taxon>
    </lineage>
</organism>
<reference evidence="2" key="3">
    <citation type="journal article" date="2017" name="Nature">
        <title>Genome sequence of the progenitor of the wheat D genome Aegilops tauschii.</title>
        <authorList>
            <person name="Luo M.C."/>
            <person name="Gu Y.Q."/>
            <person name="Puiu D."/>
            <person name="Wang H."/>
            <person name="Twardziok S.O."/>
            <person name="Deal K.R."/>
            <person name="Huo N."/>
            <person name="Zhu T."/>
            <person name="Wang L."/>
            <person name="Wang Y."/>
            <person name="McGuire P.E."/>
            <person name="Liu S."/>
            <person name="Long H."/>
            <person name="Ramasamy R.K."/>
            <person name="Rodriguez J.C."/>
            <person name="Van S.L."/>
            <person name="Yuan L."/>
            <person name="Wang Z."/>
            <person name="Xia Z."/>
            <person name="Xiao L."/>
            <person name="Anderson O.D."/>
            <person name="Ouyang S."/>
            <person name="Liang Y."/>
            <person name="Zimin A.V."/>
            <person name="Pertea G."/>
            <person name="Qi P."/>
            <person name="Bennetzen J.L."/>
            <person name="Dai X."/>
            <person name="Dawson M.W."/>
            <person name="Muller H.G."/>
            <person name="Kugler K."/>
            <person name="Rivarola-Duarte L."/>
            <person name="Spannagl M."/>
            <person name="Mayer K.F.X."/>
            <person name="Lu F.H."/>
            <person name="Bevan M.W."/>
            <person name="Leroy P."/>
            <person name="Li P."/>
            <person name="You F.M."/>
            <person name="Sun Q."/>
            <person name="Liu Z."/>
            <person name="Lyons E."/>
            <person name="Wicker T."/>
            <person name="Salzberg S.L."/>
            <person name="Devos K.M."/>
            <person name="Dvorak J."/>
        </authorList>
    </citation>
    <scope>NUCLEOTIDE SEQUENCE [LARGE SCALE GENOMIC DNA]</scope>
    <source>
        <strain evidence="2">cv. AL8/78</strain>
    </source>
</reference>